<dbReference type="Proteomes" id="UP000540423">
    <property type="component" value="Unassembled WGS sequence"/>
</dbReference>
<accession>A0A7X0LT90</accession>
<sequence length="254" mass="27865">MDATLIVSLTGSIELHEWADRLYADGRDDDAFSLIIRQGVMQGLTEFHGSKESPRVSWSHHDAGDSWTGSSDAPELIWLQVDTAESAPGRLPLQPIGAVLDRVLRKVGTPRIDEGDFLIPLGRFPRDPMEFAYDRDWFEFSDPDRAEVTGIELYTSAGEGGESADVADVAATAQTWLGDAAILAVSDRPAPGPVEFRGSPYVPLEFLGQVDCTVREWSIEALAWLTEVLGWAMSSAGCENHGLVRLRRQPTIRA</sequence>
<gene>
    <name evidence="1" type="ORF">HNQ79_006598</name>
</gene>
<reference evidence="1 2" key="1">
    <citation type="submission" date="2020-08" db="EMBL/GenBank/DDBJ databases">
        <title>Genomic Encyclopedia of Type Strains, Phase IV (KMG-IV): sequencing the most valuable type-strain genomes for metagenomic binning, comparative biology and taxonomic classification.</title>
        <authorList>
            <person name="Goeker M."/>
        </authorList>
    </citation>
    <scope>NUCLEOTIDE SEQUENCE [LARGE SCALE GENOMIC DNA]</scope>
    <source>
        <strain evidence="1 2">DSM 40141</strain>
    </source>
</reference>
<organism evidence="1 2">
    <name type="scientific">Streptomyces candidus</name>
    <dbReference type="NCBI Taxonomy" id="67283"/>
    <lineage>
        <taxon>Bacteria</taxon>
        <taxon>Bacillati</taxon>
        <taxon>Actinomycetota</taxon>
        <taxon>Actinomycetes</taxon>
        <taxon>Kitasatosporales</taxon>
        <taxon>Streptomycetaceae</taxon>
        <taxon>Streptomyces</taxon>
    </lineage>
</organism>
<protein>
    <submittedName>
        <fullName evidence="1">Uncharacterized protein</fullName>
    </submittedName>
</protein>
<evidence type="ECO:0000313" key="1">
    <source>
        <dbReference type="EMBL" id="MBB6440085.1"/>
    </source>
</evidence>
<proteinExistence type="predicted"/>
<dbReference type="AlphaFoldDB" id="A0A7X0LT90"/>
<evidence type="ECO:0000313" key="2">
    <source>
        <dbReference type="Proteomes" id="UP000540423"/>
    </source>
</evidence>
<dbReference type="EMBL" id="JACHEM010000037">
    <property type="protein sequence ID" value="MBB6440085.1"/>
    <property type="molecule type" value="Genomic_DNA"/>
</dbReference>
<comment type="caution">
    <text evidence="1">The sequence shown here is derived from an EMBL/GenBank/DDBJ whole genome shotgun (WGS) entry which is preliminary data.</text>
</comment>
<keyword evidence="2" id="KW-1185">Reference proteome</keyword>
<name>A0A7X0LT90_9ACTN</name>
<dbReference type="RefSeq" id="WP_185036551.1">
    <property type="nucleotide sequence ID" value="NZ_BNBN01000005.1"/>
</dbReference>